<proteinExistence type="inferred from homology"/>
<comment type="similarity">
    <text evidence="1 5">Belongs to the FliD family.</text>
</comment>
<evidence type="ECO:0000256" key="4">
    <source>
        <dbReference type="ARBA" id="ARBA00023143"/>
    </source>
</evidence>
<dbReference type="PANTHER" id="PTHR30288">
    <property type="entry name" value="FLAGELLAR CAP/ASSEMBLY PROTEIN FLID"/>
    <property type="match status" value="1"/>
</dbReference>
<evidence type="ECO:0000256" key="2">
    <source>
        <dbReference type="ARBA" id="ARBA00011255"/>
    </source>
</evidence>
<dbReference type="GO" id="GO:0009424">
    <property type="term" value="C:bacterial-type flagellum hook"/>
    <property type="evidence" value="ECO:0007669"/>
    <property type="project" value="UniProtKB-UniRule"/>
</dbReference>
<dbReference type="InterPro" id="IPR010809">
    <property type="entry name" value="FliD_C"/>
</dbReference>
<dbReference type="InterPro" id="IPR040026">
    <property type="entry name" value="FliD"/>
</dbReference>
<feature type="domain" description="Flagellar hook-associated protein 2 C-terminal" evidence="8">
    <location>
        <begin position="255"/>
        <end position="551"/>
    </location>
</feature>
<keyword evidence="10" id="KW-1185">Reference proteome</keyword>
<organism evidence="9 10">
    <name type="scientific">Magnetospirillum aberrantis SpK</name>
    <dbReference type="NCBI Taxonomy" id="908842"/>
    <lineage>
        <taxon>Bacteria</taxon>
        <taxon>Pseudomonadati</taxon>
        <taxon>Pseudomonadota</taxon>
        <taxon>Alphaproteobacteria</taxon>
        <taxon>Rhodospirillales</taxon>
        <taxon>Rhodospirillaceae</taxon>
        <taxon>Magnetospirillum</taxon>
    </lineage>
</organism>
<dbReference type="InterPro" id="IPR003481">
    <property type="entry name" value="FliD_N"/>
</dbReference>
<dbReference type="AlphaFoldDB" id="A0A7C9UTL7"/>
<feature type="region of interest" description="Disordered" evidence="6">
    <location>
        <begin position="1"/>
        <end position="32"/>
    </location>
</feature>
<keyword evidence="9" id="KW-0969">Cilium</keyword>
<feature type="coiled-coil region" evidence="5">
    <location>
        <begin position="51"/>
        <end position="88"/>
    </location>
</feature>
<gene>
    <name evidence="9" type="primary">fliD</name>
    <name evidence="9" type="ORF">G4223_06040</name>
</gene>
<feature type="compositionally biased region" description="Low complexity" evidence="6">
    <location>
        <begin position="1"/>
        <end position="29"/>
    </location>
</feature>
<evidence type="ECO:0000313" key="9">
    <source>
        <dbReference type="EMBL" id="NFV79666.1"/>
    </source>
</evidence>
<dbReference type="PANTHER" id="PTHR30288:SF0">
    <property type="entry name" value="FLAGELLAR HOOK-ASSOCIATED PROTEIN 2"/>
    <property type="match status" value="1"/>
</dbReference>
<comment type="caution">
    <text evidence="9">The sequence shown here is derived from an EMBL/GenBank/DDBJ whole genome shotgun (WGS) entry which is preliminary data.</text>
</comment>
<evidence type="ECO:0000256" key="1">
    <source>
        <dbReference type="ARBA" id="ARBA00009764"/>
    </source>
</evidence>
<comment type="subcellular location">
    <subcellularLocation>
        <location evidence="5">Secreted</location>
    </subcellularLocation>
    <subcellularLocation>
        <location evidence="5">Bacterial flagellum</location>
    </subcellularLocation>
</comment>
<feature type="domain" description="Flagellar hook-associated protein 2 N-terminal" evidence="7">
    <location>
        <begin position="34"/>
        <end position="141"/>
    </location>
</feature>
<evidence type="ECO:0000256" key="5">
    <source>
        <dbReference type="RuleBase" id="RU362066"/>
    </source>
</evidence>
<dbReference type="GO" id="GO:0007155">
    <property type="term" value="P:cell adhesion"/>
    <property type="evidence" value="ECO:0007669"/>
    <property type="project" value="InterPro"/>
</dbReference>
<dbReference type="Gene3D" id="3.30.70.2120">
    <property type="match status" value="1"/>
</dbReference>
<dbReference type="InterPro" id="IPR010810">
    <property type="entry name" value="Flagellin_hook_IN_motif"/>
</dbReference>
<evidence type="ECO:0000259" key="8">
    <source>
        <dbReference type="Pfam" id="PF07195"/>
    </source>
</evidence>
<dbReference type="RefSeq" id="WP_163676500.1">
    <property type="nucleotide sequence ID" value="NZ_JAAIYP010000033.1"/>
</dbReference>
<evidence type="ECO:0000259" key="7">
    <source>
        <dbReference type="Pfam" id="PF02465"/>
    </source>
</evidence>
<evidence type="ECO:0000256" key="6">
    <source>
        <dbReference type="SAM" id="MobiDB-lite"/>
    </source>
</evidence>
<dbReference type="GO" id="GO:0009421">
    <property type="term" value="C:bacterial-type flagellum filament cap"/>
    <property type="evidence" value="ECO:0007669"/>
    <property type="project" value="InterPro"/>
</dbReference>
<dbReference type="Pfam" id="PF02465">
    <property type="entry name" value="FliD_N"/>
    <property type="match status" value="1"/>
</dbReference>
<dbReference type="Pfam" id="PF07196">
    <property type="entry name" value="Flagellin_IN"/>
    <property type="match status" value="1"/>
</dbReference>
<sequence length="568" mass="59992">MTSVSSTTSTTSTSTTSTTSTSSTSSSSSDYDDFDVESLVEAKLASRYERLDSMETEVSDNETKIAAYEDLQDLLDTLSDTLQTLRSDPSVSGQSDDVFLDRTAYLTSSSSVDASTYMSATVEEGTDLGTHSVVISQIATTNILGSEKQTSRYDALGWTGTFSLGTKDGDSADIEVTSSMSLGDIADAINTETSTTGVVASIMQVSEGSYKLILTTSDTGETITASDVSGTLLSDSLGLVDSNGDIDSDMVLQEAQDAILKVDGVTITRSSNDIDDVLDGITLHLYAANADTTLTLEVDNDLTGIQDAVEAFVEAYNAVREFIITNQSTNTDGTAADDAVLYGDSTLRSLNNYLQTIISSGIGDADLSDLGITLDEDNLLELDTSTLENLLLDDLDTIQSLFSYQMTASSGDLGLVRHPDAALDFTLDITVDDDGNISSVGVDGDTSLFTISGSTIQGAEGTEYEGLTLVYTGSTSKSITVTTTQGIADQLYNAVDTIANEDDGALTTLIDNLEDTNESIEDSISTLESSISTYSDYLYELYSTMAASISEAETTLELLEALLNASSD</sequence>
<accession>A0A7C9UTL7</accession>
<keyword evidence="9" id="KW-0282">Flagellum</keyword>
<dbReference type="EMBL" id="JAAIYP010000033">
    <property type="protein sequence ID" value="NFV79666.1"/>
    <property type="molecule type" value="Genomic_DNA"/>
</dbReference>
<dbReference type="Proteomes" id="UP000480684">
    <property type="component" value="Unassembled WGS sequence"/>
</dbReference>
<name>A0A7C9UTL7_9PROT</name>
<keyword evidence="4 5" id="KW-0975">Bacterial flagellum</keyword>
<evidence type="ECO:0000256" key="3">
    <source>
        <dbReference type="ARBA" id="ARBA00023054"/>
    </source>
</evidence>
<comment type="subunit">
    <text evidence="2 5">Homopentamer.</text>
</comment>
<keyword evidence="3 5" id="KW-0175">Coiled coil</keyword>
<reference evidence="9 10" key="1">
    <citation type="submission" date="2020-02" db="EMBL/GenBank/DDBJ databases">
        <authorList>
            <person name="Dziuba M."/>
            <person name="Kuznetsov B."/>
            <person name="Mardanov A."/>
            <person name="Ravin N."/>
            <person name="Grouzdev D."/>
        </authorList>
    </citation>
    <scope>NUCLEOTIDE SEQUENCE [LARGE SCALE GENOMIC DNA]</scope>
    <source>
        <strain evidence="9 10">SpK</strain>
    </source>
</reference>
<comment type="function">
    <text evidence="5">Required for morphogenesis and for the elongation of the flagellar filament by facilitating polymerization of the flagellin monomers at the tip of growing filament. Forms a capping structure, which prevents flagellin subunits (transported through the central channel of the flagellum) from leaking out without polymerization at the distal end.</text>
</comment>
<protein>
    <recommendedName>
        <fullName evidence="5">Flagellar hook-associated protein 2</fullName>
        <shortName evidence="5">HAP2</shortName>
    </recommendedName>
    <alternativeName>
        <fullName evidence="5">Flagellar cap protein</fullName>
    </alternativeName>
</protein>
<dbReference type="GO" id="GO:0005576">
    <property type="term" value="C:extracellular region"/>
    <property type="evidence" value="ECO:0007669"/>
    <property type="project" value="UniProtKB-SubCell"/>
</dbReference>
<evidence type="ECO:0000313" key="10">
    <source>
        <dbReference type="Proteomes" id="UP000480684"/>
    </source>
</evidence>
<dbReference type="Pfam" id="PF07195">
    <property type="entry name" value="FliD_C"/>
    <property type="match status" value="1"/>
</dbReference>
<keyword evidence="9" id="KW-0966">Cell projection</keyword>
<dbReference type="GO" id="GO:0071973">
    <property type="term" value="P:bacterial-type flagellum-dependent cell motility"/>
    <property type="evidence" value="ECO:0007669"/>
    <property type="project" value="TreeGrafter"/>
</dbReference>
<keyword evidence="5" id="KW-0964">Secreted</keyword>